<evidence type="ECO:0000256" key="1">
    <source>
        <dbReference type="SAM" id="MobiDB-lite"/>
    </source>
</evidence>
<evidence type="ECO:0000313" key="3">
    <source>
        <dbReference type="Proteomes" id="UP001187192"/>
    </source>
</evidence>
<keyword evidence="3" id="KW-1185">Reference proteome</keyword>
<proteinExistence type="predicted"/>
<accession>A0AA88A7I8</accession>
<gene>
    <name evidence="2" type="ORF">TIFTF001_007907</name>
</gene>
<dbReference type="EMBL" id="BTGU01000008">
    <property type="protein sequence ID" value="GMN38671.1"/>
    <property type="molecule type" value="Genomic_DNA"/>
</dbReference>
<evidence type="ECO:0000313" key="2">
    <source>
        <dbReference type="EMBL" id="GMN38671.1"/>
    </source>
</evidence>
<protein>
    <submittedName>
        <fullName evidence="2">Uncharacterized protein</fullName>
    </submittedName>
</protein>
<name>A0AA88A7I8_FICCA</name>
<reference evidence="2" key="1">
    <citation type="submission" date="2023-07" db="EMBL/GenBank/DDBJ databases">
        <title>draft genome sequence of fig (Ficus carica).</title>
        <authorList>
            <person name="Takahashi T."/>
            <person name="Nishimura K."/>
        </authorList>
    </citation>
    <scope>NUCLEOTIDE SEQUENCE</scope>
</reference>
<feature type="region of interest" description="Disordered" evidence="1">
    <location>
        <begin position="35"/>
        <end position="61"/>
    </location>
</feature>
<sequence>MAAVAGGWPTEDGSHELLLRRRVWKGGGKVILERVVDRPPPGEPSRPPPIPKAKAIGVLSR</sequence>
<organism evidence="2 3">
    <name type="scientific">Ficus carica</name>
    <name type="common">Common fig</name>
    <dbReference type="NCBI Taxonomy" id="3494"/>
    <lineage>
        <taxon>Eukaryota</taxon>
        <taxon>Viridiplantae</taxon>
        <taxon>Streptophyta</taxon>
        <taxon>Embryophyta</taxon>
        <taxon>Tracheophyta</taxon>
        <taxon>Spermatophyta</taxon>
        <taxon>Magnoliopsida</taxon>
        <taxon>eudicotyledons</taxon>
        <taxon>Gunneridae</taxon>
        <taxon>Pentapetalae</taxon>
        <taxon>rosids</taxon>
        <taxon>fabids</taxon>
        <taxon>Rosales</taxon>
        <taxon>Moraceae</taxon>
        <taxon>Ficeae</taxon>
        <taxon>Ficus</taxon>
    </lineage>
</organism>
<dbReference type="AlphaFoldDB" id="A0AA88A7I8"/>
<comment type="caution">
    <text evidence="2">The sequence shown here is derived from an EMBL/GenBank/DDBJ whole genome shotgun (WGS) entry which is preliminary data.</text>
</comment>
<dbReference type="Proteomes" id="UP001187192">
    <property type="component" value="Unassembled WGS sequence"/>
</dbReference>
<feature type="compositionally biased region" description="Pro residues" evidence="1">
    <location>
        <begin position="38"/>
        <end position="51"/>
    </location>
</feature>